<reference evidence="7" key="1">
    <citation type="journal article" date="2019" name="Int. J. Syst. Evol. Microbiol.">
        <title>The Global Catalogue of Microorganisms (GCM) 10K type strain sequencing project: providing services to taxonomists for standard genome sequencing and annotation.</title>
        <authorList>
            <consortium name="The Broad Institute Genomics Platform"/>
            <consortium name="The Broad Institute Genome Sequencing Center for Infectious Disease"/>
            <person name="Wu L."/>
            <person name="Ma J."/>
        </authorList>
    </citation>
    <scope>NUCLEOTIDE SEQUENCE [LARGE SCALE GENOMIC DNA]</scope>
    <source>
        <strain evidence="7">JCM 17024</strain>
    </source>
</reference>
<evidence type="ECO:0000256" key="3">
    <source>
        <dbReference type="ARBA" id="ARBA00022630"/>
    </source>
</evidence>
<dbReference type="SUPFAM" id="SSF51905">
    <property type="entry name" value="FAD/NAD(P)-binding domain"/>
    <property type="match status" value="1"/>
</dbReference>
<dbReference type="RefSeq" id="WP_344819401.1">
    <property type="nucleotide sequence ID" value="NZ_BAABCP010000001.1"/>
</dbReference>
<name>A0ABP7NBE6_9MICO</name>
<comment type="caution">
    <text evidence="6">The sequence shown here is derived from an EMBL/GenBank/DDBJ whole genome shotgun (WGS) entry which is preliminary data.</text>
</comment>
<organism evidence="6 7">
    <name type="scientific">Microbacterium soli</name>
    <dbReference type="NCBI Taxonomy" id="446075"/>
    <lineage>
        <taxon>Bacteria</taxon>
        <taxon>Bacillati</taxon>
        <taxon>Actinomycetota</taxon>
        <taxon>Actinomycetes</taxon>
        <taxon>Micrococcales</taxon>
        <taxon>Microbacteriaceae</taxon>
        <taxon>Microbacterium</taxon>
    </lineage>
</organism>
<dbReference type="NCBIfam" id="NF004832">
    <property type="entry name" value="PRK06184.1"/>
    <property type="match status" value="1"/>
</dbReference>
<sequence>MTTALIVGAGPTGLTLAIELARRGVSFRLIEAAEGPQRGSRGKGVQPRTIEVFEDLGIADRVIAHGRFAMPMRSTGPDGAVKVGGGEPAELRNRPDIPYTTSLTIPEWRVEEALRARLVELGGVVEFGTALTAFEQTDAGVTATVAVGGTTETITAHWLVGADGGHSIVRKQSGIAFVGETRDEIRMIVADIAVDGLDRDAWHMWRHPEGMVTLCPLPSTELFQYQASIAPGQDPGLGLVNLQTILEQRTGRGDLRLHEPEWATLWRANARLAEHYRDGRVLLAGDAAHIHSPAGGQGMNTGIQDAHNLGWKLAAVARGAAPELLDSYEAERRPIAAGVLAASDARLARTIARGGMSTGRTAGTLQLDVGYRGSWLSRDDRGGDALLRAGDRAPDATGLRGVDGMHRLFDLTAGGRFTLLSFGPVAGVAAPSLGLDTLEVVAEPTRIGEIADAAGQLAAAYGAREGALVLIRPDGHIGMISDGGDLRMISDHLAAIDRGEPSAR</sequence>
<dbReference type="Gene3D" id="3.50.50.60">
    <property type="entry name" value="FAD/NAD(P)-binding domain"/>
    <property type="match status" value="1"/>
</dbReference>
<dbReference type="Gene3D" id="3.30.70.2450">
    <property type="match status" value="1"/>
</dbReference>
<comment type="cofactor">
    <cofactor evidence="1">
        <name>FAD</name>
        <dbReference type="ChEBI" id="CHEBI:57692"/>
    </cofactor>
</comment>
<dbReference type="PANTHER" id="PTHR43004">
    <property type="entry name" value="TRK SYSTEM POTASSIUM UPTAKE PROTEIN"/>
    <property type="match status" value="1"/>
</dbReference>
<keyword evidence="3" id="KW-0285">Flavoprotein</keyword>
<feature type="domain" description="FAD-binding" evidence="5">
    <location>
        <begin position="2"/>
        <end position="341"/>
    </location>
</feature>
<dbReference type="Proteomes" id="UP001501591">
    <property type="component" value="Unassembled WGS sequence"/>
</dbReference>
<dbReference type="PRINTS" id="PR00420">
    <property type="entry name" value="RNGMNOXGNASE"/>
</dbReference>
<dbReference type="PANTHER" id="PTHR43004:SF19">
    <property type="entry name" value="BINDING MONOOXYGENASE, PUTATIVE (JCVI)-RELATED"/>
    <property type="match status" value="1"/>
</dbReference>
<dbReference type="EMBL" id="BAABCP010000001">
    <property type="protein sequence ID" value="GAA3942030.1"/>
    <property type="molecule type" value="Genomic_DNA"/>
</dbReference>
<proteinExistence type="inferred from homology"/>
<dbReference type="InterPro" id="IPR050641">
    <property type="entry name" value="RIFMO-like"/>
</dbReference>
<accession>A0ABP7NBE6</accession>
<evidence type="ECO:0000313" key="6">
    <source>
        <dbReference type="EMBL" id="GAA3942030.1"/>
    </source>
</evidence>
<evidence type="ECO:0000256" key="4">
    <source>
        <dbReference type="ARBA" id="ARBA00022827"/>
    </source>
</evidence>
<keyword evidence="4" id="KW-0274">FAD</keyword>
<evidence type="ECO:0000259" key="5">
    <source>
        <dbReference type="Pfam" id="PF01494"/>
    </source>
</evidence>
<gene>
    <name evidence="6" type="ORF">GCM10022383_19830</name>
</gene>
<protein>
    <submittedName>
        <fullName evidence="6">FAD-dependent oxidoreductase</fullName>
    </submittedName>
</protein>
<dbReference type="Pfam" id="PF21274">
    <property type="entry name" value="Rng_hyd_C"/>
    <property type="match status" value="1"/>
</dbReference>
<dbReference type="InterPro" id="IPR002938">
    <property type="entry name" value="FAD-bd"/>
</dbReference>
<dbReference type="InterPro" id="IPR036249">
    <property type="entry name" value="Thioredoxin-like_sf"/>
</dbReference>
<evidence type="ECO:0000256" key="2">
    <source>
        <dbReference type="ARBA" id="ARBA00007801"/>
    </source>
</evidence>
<evidence type="ECO:0000313" key="7">
    <source>
        <dbReference type="Proteomes" id="UP001501591"/>
    </source>
</evidence>
<dbReference type="SUPFAM" id="SSF52833">
    <property type="entry name" value="Thioredoxin-like"/>
    <property type="match status" value="1"/>
</dbReference>
<keyword evidence="7" id="KW-1185">Reference proteome</keyword>
<evidence type="ECO:0000256" key="1">
    <source>
        <dbReference type="ARBA" id="ARBA00001974"/>
    </source>
</evidence>
<dbReference type="InterPro" id="IPR036188">
    <property type="entry name" value="FAD/NAD-bd_sf"/>
</dbReference>
<dbReference type="Pfam" id="PF01494">
    <property type="entry name" value="FAD_binding_3"/>
    <property type="match status" value="1"/>
</dbReference>
<dbReference type="Gene3D" id="3.40.30.120">
    <property type="match status" value="1"/>
</dbReference>
<comment type="similarity">
    <text evidence="2">Belongs to the PheA/TfdB FAD monooxygenase family.</text>
</comment>